<gene>
    <name evidence="1" type="ORF">LCGC14_1269770</name>
</gene>
<sequence>MLSQTLRNKTPNEEIDYLFLNDILKDYNQPRMKIGWLLKNGVIIRIKKGLYVFGPDFSRKPFSKEVLANLIYGPSYISLEYALYFYNIIPERVETVTSITCKRNKEFNTPAGRFTYRYLHPHKYFVGVTQHQLDETHQILIATPEKALFDFIQFSAGTLHLENDEDIYSFLFEDMRFDQTPLFSLDLKQLNEIDRIVRNPQITMIFQYLQKRSRL</sequence>
<reference evidence="1" key="1">
    <citation type="journal article" date="2015" name="Nature">
        <title>Complex archaea that bridge the gap between prokaryotes and eukaryotes.</title>
        <authorList>
            <person name="Spang A."/>
            <person name="Saw J.H."/>
            <person name="Jorgensen S.L."/>
            <person name="Zaremba-Niedzwiedzka K."/>
            <person name="Martijn J."/>
            <person name="Lind A.E."/>
            <person name="van Eijk R."/>
            <person name="Schleper C."/>
            <person name="Guy L."/>
            <person name="Ettema T.J."/>
        </authorList>
    </citation>
    <scope>NUCLEOTIDE SEQUENCE</scope>
</reference>
<comment type="caution">
    <text evidence="1">The sequence shown here is derived from an EMBL/GenBank/DDBJ whole genome shotgun (WGS) entry which is preliminary data.</text>
</comment>
<evidence type="ECO:0008006" key="2">
    <source>
        <dbReference type="Google" id="ProtNLM"/>
    </source>
</evidence>
<organism evidence="1">
    <name type="scientific">marine sediment metagenome</name>
    <dbReference type="NCBI Taxonomy" id="412755"/>
    <lineage>
        <taxon>unclassified sequences</taxon>
        <taxon>metagenomes</taxon>
        <taxon>ecological metagenomes</taxon>
    </lineage>
</organism>
<name>A0A0F9L097_9ZZZZ</name>
<protein>
    <recommendedName>
        <fullName evidence="2">AbiEi antitoxin C-terminal domain-containing protein</fullName>
    </recommendedName>
</protein>
<accession>A0A0F9L097</accession>
<proteinExistence type="predicted"/>
<dbReference type="AlphaFoldDB" id="A0A0F9L097"/>
<evidence type="ECO:0000313" key="1">
    <source>
        <dbReference type="EMBL" id="KKM87348.1"/>
    </source>
</evidence>
<dbReference type="EMBL" id="LAZR01007113">
    <property type="protein sequence ID" value="KKM87348.1"/>
    <property type="molecule type" value="Genomic_DNA"/>
</dbReference>